<accession>A0A182UUV2</accession>
<feature type="region of interest" description="Disordered" evidence="1">
    <location>
        <begin position="471"/>
        <end position="577"/>
    </location>
</feature>
<feature type="region of interest" description="Disordered" evidence="1">
    <location>
        <begin position="182"/>
        <end position="260"/>
    </location>
</feature>
<dbReference type="AlphaFoldDB" id="A0A182UUV2"/>
<sequence length="992" mass="107535">MCPIAIQSLYAQFRPIMITKQRLSANNSLDGMPTPISGCESNSAETPLDVMPSGAQCSFDQQSNDCTTQRRGSSQKKRLPGLLLSDDSCNAVDNMLGVDEKPTCENTDPASNLDLSFNGKIKPLTAESQGVIGPVAANTVERSTKDEAELETETRKSSDDSRICDEKLNESFELLTKENNSLSHYNNEKSPDLFADDDEDDDDNDDEDDGNDDEEGQNASERNGDGGRQGECEDYLHRSQARTSGASIKEMESANESSVDRTDRILLKRMQMSLAGIPPPPALTYSDIDIGTMLTIYRSNVEPWLATHGFRTGTAKPLDDSAAGVSEPGEKLQQQPCLMKPTHTTDELAALKWPELTHHRAHGLHYNRSGVTETIELLGLKYIERYISAETSCSFNMTVLQSSAKKRNQRLKLLNQSPGRRLSHLARRRATFSSESLLNNSGSKGGSIVSAGKGTIDAGVLRRLNPHRVCNNRQVLLDPKKSDNRRKNKIKTPKRRTPGGKKSPRRRTPGSSAKKLSLLRTNAGGGKSCSQVHVPATRESSKRALFLSPQNGGTSSATSRNDRAGSNSKQLERSLFSDARVLKSKRSLFSPVRGTATEDKGNPPAASGVSGAGASSSSTVSNKRRRSSITDSGETERSGERTEKIRRTEAAGLTEEDLTPRSLKFARSRSFCVGVRSMTLPSASAVECVPIVGGRPLIRASSDICSEDGPRPVAVLTENHKKKLLWAVSQALQSKQITTKHELFKRHASILARVVKRLFLEFNDQTISSTSEKMLKLANKHVYEVIQGKSEHEIYFREKTRLSNARNLQKLQGYIAPEEYELRRLKRTASTTSFDATSPFDCSLSASQSFLSQSSILSQGSSFGGGLSQLSQPNGFTRGGAGSAAAGVGHLKPAASTGSVNTVGLLGASIVGSLSSSTALRENVDSELRQRSTKKQLLFSGKDQKNLSPYRMDKSLSLIGGVGGGGNVGNKLLVGGAANSSIMKAKRQISFE</sequence>
<dbReference type="VEuPathDB" id="VectorBase:AMEM004044"/>
<dbReference type="Proteomes" id="UP000075903">
    <property type="component" value="Unassembled WGS sequence"/>
</dbReference>
<evidence type="ECO:0000313" key="2">
    <source>
        <dbReference type="EnsemblMetazoa" id="AMEM004044-PA"/>
    </source>
</evidence>
<dbReference type="EnsemblMetazoa" id="AMEM004044-RA">
    <property type="protein sequence ID" value="AMEM004044-PA"/>
    <property type="gene ID" value="AMEM004044"/>
</dbReference>
<keyword evidence="3" id="KW-1185">Reference proteome</keyword>
<feature type="region of interest" description="Disordered" evidence="1">
    <location>
        <begin position="590"/>
        <end position="653"/>
    </location>
</feature>
<feature type="region of interest" description="Disordered" evidence="1">
    <location>
        <begin position="142"/>
        <end position="162"/>
    </location>
</feature>
<evidence type="ECO:0000256" key="1">
    <source>
        <dbReference type="SAM" id="MobiDB-lite"/>
    </source>
</evidence>
<organism evidence="2 3">
    <name type="scientific">Anopheles merus</name>
    <name type="common">Mosquito</name>
    <dbReference type="NCBI Taxonomy" id="30066"/>
    <lineage>
        <taxon>Eukaryota</taxon>
        <taxon>Metazoa</taxon>
        <taxon>Ecdysozoa</taxon>
        <taxon>Arthropoda</taxon>
        <taxon>Hexapoda</taxon>
        <taxon>Insecta</taxon>
        <taxon>Pterygota</taxon>
        <taxon>Neoptera</taxon>
        <taxon>Endopterygota</taxon>
        <taxon>Diptera</taxon>
        <taxon>Nematocera</taxon>
        <taxon>Culicoidea</taxon>
        <taxon>Culicidae</taxon>
        <taxon>Anophelinae</taxon>
        <taxon>Anopheles</taxon>
    </lineage>
</organism>
<feature type="compositionally biased region" description="Acidic residues" evidence="1">
    <location>
        <begin position="194"/>
        <end position="216"/>
    </location>
</feature>
<reference evidence="2" key="1">
    <citation type="submission" date="2020-05" db="UniProtKB">
        <authorList>
            <consortium name="EnsemblMetazoa"/>
        </authorList>
    </citation>
    <scope>IDENTIFICATION</scope>
    <source>
        <strain evidence="2">MAF</strain>
    </source>
</reference>
<dbReference type="VEuPathDB" id="VectorBase:AMEM21_008423"/>
<feature type="compositionally biased region" description="Basic and acidic residues" evidence="1">
    <location>
        <begin position="222"/>
        <end position="237"/>
    </location>
</feature>
<feature type="compositionally biased region" description="Basic and acidic residues" evidence="1">
    <location>
        <begin position="634"/>
        <end position="649"/>
    </location>
</feature>
<feature type="compositionally biased region" description="Polar residues" evidence="1">
    <location>
        <begin position="548"/>
        <end position="569"/>
    </location>
</feature>
<feature type="compositionally biased region" description="Basic residues" evidence="1">
    <location>
        <begin position="483"/>
        <end position="508"/>
    </location>
</feature>
<protein>
    <submittedName>
        <fullName evidence="2">Uncharacterized protein</fullName>
    </submittedName>
</protein>
<evidence type="ECO:0000313" key="3">
    <source>
        <dbReference type="Proteomes" id="UP000075903"/>
    </source>
</evidence>
<proteinExistence type="predicted"/>
<feature type="compositionally biased region" description="Low complexity" evidence="1">
    <location>
        <begin position="605"/>
        <end position="621"/>
    </location>
</feature>
<name>A0A182UUV2_ANOME</name>